<keyword evidence="2" id="KW-0328">Glycosyltransferase</keyword>
<dbReference type="Gene3D" id="3.30.230.10">
    <property type="match status" value="1"/>
</dbReference>
<dbReference type="InterPro" id="IPR013750">
    <property type="entry name" value="GHMP_kinase_C_dom"/>
</dbReference>
<dbReference type="Proteomes" id="UP001596296">
    <property type="component" value="Unassembled WGS sequence"/>
</dbReference>
<dbReference type="SUPFAM" id="SSF54211">
    <property type="entry name" value="Ribosomal protein S5 domain 2-like"/>
    <property type="match status" value="1"/>
</dbReference>
<evidence type="ECO:0000256" key="1">
    <source>
        <dbReference type="ARBA" id="ARBA00022679"/>
    </source>
</evidence>
<evidence type="ECO:0000313" key="5">
    <source>
        <dbReference type="EMBL" id="MFC6892473.1"/>
    </source>
</evidence>
<evidence type="ECO:0000259" key="3">
    <source>
        <dbReference type="Pfam" id="PF00288"/>
    </source>
</evidence>
<comment type="subunit">
    <text evidence="2">Homodimer.</text>
</comment>
<keyword evidence="6" id="KW-1185">Reference proteome</keyword>
<dbReference type="InterPro" id="IPR006204">
    <property type="entry name" value="GHMP_kinase_N_dom"/>
</dbReference>
<dbReference type="RefSeq" id="WP_379742721.1">
    <property type="nucleotide sequence ID" value="NZ_JBHSVN010000001.1"/>
</dbReference>
<evidence type="ECO:0000259" key="4">
    <source>
        <dbReference type="Pfam" id="PF08544"/>
    </source>
</evidence>
<comment type="similarity">
    <text evidence="2">Belongs to the beta-RFA-P synthase family.</text>
</comment>
<evidence type="ECO:0000313" key="6">
    <source>
        <dbReference type="Proteomes" id="UP001596296"/>
    </source>
</evidence>
<gene>
    <name evidence="5" type="ORF">ACFQE9_07600</name>
</gene>
<proteinExistence type="inferred from homology"/>
<dbReference type="PIRSF" id="PIRSF004884">
    <property type="entry name" value="Sugar_kin_arch"/>
    <property type="match status" value="1"/>
</dbReference>
<sequence length="331" mass="34562">MARVVAGARLHFGFANLSLSHERLYGGVGVAIDEPTVEVLAEPSSTIDVEIRTGETGSLRVDVAEYAERACEILDVSGASIAVRSSIPRHAGLGSGTQIALATLAGVARAHDREARVRERAPRLGRGGRSGLGVASFEAGGFLLDAGHPTARFTTKRPPAGEWEVPAVAARHAIPDDWRFLVVSPDVDPGRSGESEDKSIRTAVERAEPELADRIAGILTRRALPAVADGRAEAFGEAVAEIGRLNGAWYADEQGGVYRPPVGEVVAALSDAPAVHGAGQSSWGPAVYAVTDADRAEAAREAGRAALEAAGVDGRVRIVRGRNRGARVEPA</sequence>
<feature type="domain" description="GHMP kinase N-terminal" evidence="3">
    <location>
        <begin position="66"/>
        <end position="140"/>
    </location>
</feature>
<dbReference type="InterPro" id="IPR004422">
    <property type="entry name" value="RFAP_synthase"/>
</dbReference>
<protein>
    <recommendedName>
        <fullName evidence="2">Beta-ribofuranosylaminobenzene 5'-phosphate synthase</fullName>
        <shortName evidence="2">Beta-RFA-P synthase</shortName>
        <ecNumber evidence="2">2.4.2.54</ecNumber>
    </recommendedName>
</protein>
<evidence type="ECO:0000256" key="2">
    <source>
        <dbReference type="PIRNR" id="PIRNR004884"/>
    </source>
</evidence>
<dbReference type="InterPro" id="IPR014721">
    <property type="entry name" value="Ribsml_uS5_D2-typ_fold_subgr"/>
</dbReference>
<dbReference type="PANTHER" id="PTHR20861">
    <property type="entry name" value="HOMOSERINE/4-DIPHOSPHOCYTIDYL-2-C-METHYL-D-ERYTHRITOL KINASE"/>
    <property type="match status" value="1"/>
</dbReference>
<dbReference type="GO" id="GO:0005524">
    <property type="term" value="F:ATP binding"/>
    <property type="evidence" value="ECO:0007669"/>
    <property type="project" value="UniProtKB-UniRule"/>
</dbReference>
<comment type="function">
    <text evidence="2">Catalyzes the condensation of 4-aminobenzoate (pABA) with 5-phospho-alpha-D-ribose 1-diphosphate (PRPP) to produce beta-ribofuranosylaminobenzene 5'-phosphate (beta-RFA-P).</text>
</comment>
<reference evidence="5 6" key="1">
    <citation type="journal article" date="2019" name="Int. J. Syst. Evol. Microbiol.">
        <title>The Global Catalogue of Microorganisms (GCM) 10K type strain sequencing project: providing services to taxonomists for standard genome sequencing and annotation.</title>
        <authorList>
            <consortium name="The Broad Institute Genomics Platform"/>
            <consortium name="The Broad Institute Genome Sequencing Center for Infectious Disease"/>
            <person name="Wu L."/>
            <person name="Ma J."/>
        </authorList>
    </citation>
    <scope>NUCLEOTIDE SEQUENCE [LARGE SCALE GENOMIC DNA]</scope>
    <source>
        <strain evidence="5 6">SKJ47</strain>
    </source>
</reference>
<dbReference type="NCBIfam" id="TIGR00144">
    <property type="entry name" value="beta_RFAP_syn"/>
    <property type="match status" value="1"/>
</dbReference>
<dbReference type="EC" id="2.4.2.54" evidence="2"/>
<name>A0ABD5UTL7_9EURY</name>
<feature type="domain" description="GHMP kinase C-terminal" evidence="4">
    <location>
        <begin position="224"/>
        <end position="307"/>
    </location>
</feature>
<comment type="catalytic activity">
    <reaction evidence="2">
        <text>5-phospho-alpha-D-ribose 1-diphosphate + 4-hydroxybenzoate + H(+) = 4-(beta-D-ribofuranosyl)phenol 5'-phosphate + CO2 + diphosphate</text>
        <dbReference type="Rhea" id="RHEA:48556"/>
        <dbReference type="ChEBI" id="CHEBI:15378"/>
        <dbReference type="ChEBI" id="CHEBI:16526"/>
        <dbReference type="ChEBI" id="CHEBI:17879"/>
        <dbReference type="ChEBI" id="CHEBI:33019"/>
        <dbReference type="ChEBI" id="CHEBI:58017"/>
        <dbReference type="ChEBI" id="CHEBI:82767"/>
        <dbReference type="EC" id="2.4.2.54"/>
    </reaction>
</comment>
<dbReference type="AlphaFoldDB" id="A0ABD5UTL7"/>
<accession>A0ABD5UTL7</accession>
<dbReference type="Pfam" id="PF00288">
    <property type="entry name" value="GHMP_kinases_N"/>
    <property type="match status" value="1"/>
</dbReference>
<dbReference type="EMBL" id="JBHSXL010000006">
    <property type="protein sequence ID" value="MFC6892473.1"/>
    <property type="molecule type" value="Genomic_DNA"/>
</dbReference>
<dbReference type="Pfam" id="PF08544">
    <property type="entry name" value="GHMP_kinases_C"/>
    <property type="match status" value="1"/>
</dbReference>
<dbReference type="PANTHER" id="PTHR20861:SF6">
    <property type="entry name" value="BETA-RIBOFURANOSYLPHENOL 5'-PHOSPHATE SYNTHASE"/>
    <property type="match status" value="1"/>
</dbReference>
<dbReference type="InterPro" id="IPR020568">
    <property type="entry name" value="Ribosomal_Su5_D2-typ_SF"/>
</dbReference>
<organism evidence="5 6">
    <name type="scientific">Halopenitus salinus</name>
    <dbReference type="NCBI Taxonomy" id="1198295"/>
    <lineage>
        <taxon>Archaea</taxon>
        <taxon>Methanobacteriati</taxon>
        <taxon>Methanobacteriota</taxon>
        <taxon>Stenosarchaea group</taxon>
        <taxon>Halobacteria</taxon>
        <taxon>Halobacteriales</taxon>
        <taxon>Haloferacaceae</taxon>
        <taxon>Halopenitus</taxon>
    </lineage>
</organism>
<keyword evidence="1 2" id="KW-0808">Transferase</keyword>
<comment type="caution">
    <text evidence="5">The sequence shown here is derived from an EMBL/GenBank/DDBJ whole genome shotgun (WGS) entry which is preliminary data.</text>
</comment>
<dbReference type="GO" id="GO:0043793">
    <property type="term" value="F:beta-ribofuranosylaminobenzene 5'-phosphate synthase activity"/>
    <property type="evidence" value="ECO:0007669"/>
    <property type="project" value="UniProtKB-EC"/>
</dbReference>
<comment type="pathway">
    <text evidence="2">Cofactor biosynthesis; 5,6,7,8-tetrahydromethanopterin biosynthesis.</text>
</comment>